<feature type="domain" description="Kazal-like" evidence="4">
    <location>
        <begin position="112"/>
        <end position="163"/>
    </location>
</feature>
<dbReference type="Pfam" id="PF00050">
    <property type="entry name" value="Kazal_1"/>
    <property type="match status" value="4"/>
</dbReference>
<dbReference type="SMART" id="SM00280">
    <property type="entry name" value="KAZAL"/>
    <property type="match status" value="4"/>
</dbReference>
<feature type="domain" description="Kazal-like" evidence="4">
    <location>
        <begin position="1"/>
        <end position="47"/>
    </location>
</feature>
<evidence type="ECO:0000259" key="4">
    <source>
        <dbReference type="PROSITE" id="PS51465"/>
    </source>
</evidence>
<dbReference type="FunFam" id="3.30.60.30:FF:000067">
    <property type="entry name" value="Thrombin inhibitor rhodniin"/>
    <property type="match status" value="1"/>
</dbReference>
<keyword evidence="3" id="KW-1015">Disulfide bond</keyword>
<evidence type="ECO:0000313" key="5">
    <source>
        <dbReference type="EMBL" id="CAK1555563.1"/>
    </source>
</evidence>
<dbReference type="SUPFAM" id="SSF100895">
    <property type="entry name" value="Kazal-type serine protease inhibitors"/>
    <property type="match status" value="4"/>
</dbReference>
<protein>
    <recommendedName>
        <fullName evidence="4">Kazal-like domain-containing protein</fullName>
    </recommendedName>
</protein>
<comment type="caution">
    <text evidence="5">The sequence shown here is derived from an EMBL/GenBank/DDBJ whole genome shotgun (WGS) entry which is preliminary data.</text>
</comment>
<dbReference type="AlphaFoldDB" id="A0AAV1K1B8"/>
<organism evidence="5 6">
    <name type="scientific">Leptosia nina</name>
    <dbReference type="NCBI Taxonomy" id="320188"/>
    <lineage>
        <taxon>Eukaryota</taxon>
        <taxon>Metazoa</taxon>
        <taxon>Ecdysozoa</taxon>
        <taxon>Arthropoda</taxon>
        <taxon>Hexapoda</taxon>
        <taxon>Insecta</taxon>
        <taxon>Pterygota</taxon>
        <taxon>Neoptera</taxon>
        <taxon>Endopterygota</taxon>
        <taxon>Lepidoptera</taxon>
        <taxon>Glossata</taxon>
        <taxon>Ditrysia</taxon>
        <taxon>Papilionoidea</taxon>
        <taxon>Pieridae</taxon>
        <taxon>Pierinae</taxon>
        <taxon>Leptosia</taxon>
    </lineage>
</organism>
<dbReference type="GO" id="GO:0005615">
    <property type="term" value="C:extracellular space"/>
    <property type="evidence" value="ECO:0007669"/>
    <property type="project" value="TreeGrafter"/>
</dbReference>
<feature type="domain" description="Kazal-like" evidence="4">
    <location>
        <begin position="48"/>
        <end position="105"/>
    </location>
</feature>
<dbReference type="PANTHER" id="PTHR21131">
    <property type="entry name" value="SERINE-TYPE ENDOPEPTIDASE INHIBITOR"/>
    <property type="match status" value="1"/>
</dbReference>
<dbReference type="CDD" id="cd00104">
    <property type="entry name" value="KAZAL_FS"/>
    <property type="match status" value="4"/>
</dbReference>
<sequence>MEYCKTRPKRNAPPICPPCYPGQDPVCGTDGNTYMNSCTIQCTYGVEVAYRGKCKSKREVPACICTLEYRPICGTDGNTYGNKCALRCAQKRSAVEMKHEGTCRTKREDINVADAPICLCTDELNPMCGTNGLTYSNPCMLNCAKKQSISKSLDLLHEGECETKPVEVVEDAGGDGCTCGKERDPVCASNGVTYANECIMNCAGEELSIVHNGPC</sequence>
<dbReference type="GO" id="GO:0004867">
    <property type="term" value="F:serine-type endopeptidase inhibitor activity"/>
    <property type="evidence" value="ECO:0007669"/>
    <property type="project" value="UniProtKB-KW"/>
</dbReference>
<dbReference type="InterPro" id="IPR036058">
    <property type="entry name" value="Kazal_dom_sf"/>
</dbReference>
<evidence type="ECO:0000256" key="3">
    <source>
        <dbReference type="ARBA" id="ARBA00023157"/>
    </source>
</evidence>
<feature type="domain" description="Kazal-like" evidence="4">
    <location>
        <begin position="171"/>
        <end position="215"/>
    </location>
</feature>
<dbReference type="InterPro" id="IPR002350">
    <property type="entry name" value="Kazal_dom"/>
</dbReference>
<keyword evidence="1" id="KW-0646">Protease inhibitor</keyword>
<proteinExistence type="predicted"/>
<dbReference type="PROSITE" id="PS51465">
    <property type="entry name" value="KAZAL_2"/>
    <property type="match status" value="4"/>
</dbReference>
<dbReference type="PROSITE" id="PS00282">
    <property type="entry name" value="KAZAL_1"/>
    <property type="match status" value="3"/>
</dbReference>
<evidence type="ECO:0000256" key="2">
    <source>
        <dbReference type="ARBA" id="ARBA00022900"/>
    </source>
</evidence>
<keyword evidence="2" id="KW-0722">Serine protease inhibitor</keyword>
<gene>
    <name evidence="5" type="ORF">LNINA_LOCUS14373</name>
</gene>
<dbReference type="Proteomes" id="UP001497472">
    <property type="component" value="Unassembled WGS sequence"/>
</dbReference>
<dbReference type="EMBL" id="CAVLEF010000280">
    <property type="protein sequence ID" value="CAK1555563.1"/>
    <property type="molecule type" value="Genomic_DNA"/>
</dbReference>
<dbReference type="InterPro" id="IPR053265">
    <property type="entry name" value="Serpin"/>
</dbReference>
<evidence type="ECO:0000256" key="1">
    <source>
        <dbReference type="ARBA" id="ARBA00022690"/>
    </source>
</evidence>
<dbReference type="PANTHER" id="PTHR21131:SF0">
    <property type="entry name" value="GEO10195P1-RELATED"/>
    <property type="match status" value="1"/>
</dbReference>
<evidence type="ECO:0000313" key="6">
    <source>
        <dbReference type="Proteomes" id="UP001497472"/>
    </source>
</evidence>
<dbReference type="Gene3D" id="3.30.60.30">
    <property type="match status" value="4"/>
</dbReference>
<accession>A0AAV1K1B8</accession>
<name>A0AAV1K1B8_9NEOP</name>
<reference evidence="5 6" key="1">
    <citation type="submission" date="2023-11" db="EMBL/GenBank/DDBJ databases">
        <authorList>
            <person name="Okamura Y."/>
        </authorList>
    </citation>
    <scope>NUCLEOTIDE SEQUENCE [LARGE SCALE GENOMIC DNA]</scope>
</reference>
<keyword evidence="6" id="KW-1185">Reference proteome</keyword>